<keyword evidence="1" id="KW-0472">Membrane</keyword>
<sequence length="541" mass="61575">MRFKFSQVSLSKLAITAALAFFCVALILGLHRHYTFYSSYDQGIFNQVFWNNLHGRFFESSLSSQLSTNVVHQGEVPRVDYHRLGQHFTPALLLWLPLYALFPTPATLTVLQVTFVTVAGLVLYVLAREYLEPPLAGMITVSFYCANAVIGPTLSNFHDISQIPLLVFGLLLAMEKRCWWLFWVLAVLLLAVREDAGIGLFGVGVYLILSRRYPRIGLVVCSLSFGYIILLTNLVMPLFSEDISQRFMMERFGQYASGDEASTLEIIWGMVSNPGRVLVELVTPFGRTLNYLLGQWLPLAFVPAISPASWMIAGFPLLKLFLGKGESVLAINIRYAMTVVPGLFYGAILWWSKHQDLYKRSLFRYFWIFCITLTLIFSYTSSASALNRAFYFMLPDSFDPWVHISLPQQWNHVQAMRPLVAQIPPDASVSATTYIIPHLSSRREIIRLPDLRLRNDQQEVINVDYMIADLWRLKQYQVAFDQERGLLKSLVSLIDQVTAKQEYGIIGFEDGVILLQKGVDSNSEAMGKWLVFRKQLVNRLS</sequence>
<dbReference type="EMBL" id="DS989870">
    <property type="protein sequence ID" value="EDX71665.1"/>
    <property type="molecule type" value="Genomic_DNA"/>
</dbReference>
<feature type="transmembrane region" description="Helical" evidence="1">
    <location>
        <begin position="216"/>
        <end position="239"/>
    </location>
</feature>
<accession>B4W224</accession>
<name>B4W224_9CYAN</name>
<evidence type="ECO:0000256" key="1">
    <source>
        <dbReference type="SAM" id="Phobius"/>
    </source>
</evidence>
<evidence type="ECO:0000313" key="3">
    <source>
        <dbReference type="Proteomes" id="UP000003835"/>
    </source>
</evidence>
<dbReference type="eggNOG" id="COG3463">
    <property type="taxonomic scope" value="Bacteria"/>
</dbReference>
<dbReference type="RefSeq" id="WP_006105375.1">
    <property type="nucleotide sequence ID" value="NZ_DS989870.1"/>
</dbReference>
<evidence type="ECO:0000313" key="2">
    <source>
        <dbReference type="EMBL" id="EDX71665.1"/>
    </source>
</evidence>
<reference evidence="2 3" key="1">
    <citation type="submission" date="2008-07" db="EMBL/GenBank/DDBJ databases">
        <authorList>
            <person name="Tandeau de Marsac N."/>
            <person name="Ferriera S."/>
            <person name="Johnson J."/>
            <person name="Kravitz S."/>
            <person name="Beeson K."/>
            <person name="Sutton G."/>
            <person name="Rogers Y.-H."/>
            <person name="Friedman R."/>
            <person name="Frazier M."/>
            <person name="Venter J.C."/>
        </authorList>
    </citation>
    <scope>NUCLEOTIDE SEQUENCE [LARGE SCALE GENOMIC DNA]</scope>
    <source>
        <strain evidence="2 3">PCC 7420</strain>
    </source>
</reference>
<feature type="transmembrane region" description="Helical" evidence="1">
    <location>
        <begin position="133"/>
        <end position="150"/>
    </location>
</feature>
<feature type="transmembrane region" description="Helical" evidence="1">
    <location>
        <begin position="109"/>
        <end position="127"/>
    </location>
</feature>
<dbReference type="HOGENOM" id="CLU_492502_0_0_3"/>
<protein>
    <submittedName>
        <fullName evidence="2">Uncharacterized protein</fullName>
    </submittedName>
</protein>
<gene>
    <name evidence="2" type="ORF">MC7420_2331</name>
</gene>
<feature type="transmembrane region" description="Helical" evidence="1">
    <location>
        <begin position="364"/>
        <end position="386"/>
    </location>
</feature>
<feature type="transmembrane region" description="Helical" evidence="1">
    <location>
        <begin position="333"/>
        <end position="352"/>
    </location>
</feature>
<proteinExistence type="predicted"/>
<dbReference type="Proteomes" id="UP000003835">
    <property type="component" value="Unassembled WGS sequence"/>
</dbReference>
<feature type="transmembrane region" description="Helical" evidence="1">
    <location>
        <begin position="180"/>
        <end position="209"/>
    </location>
</feature>
<dbReference type="InterPro" id="IPR018650">
    <property type="entry name" value="STSV1_Orf64"/>
</dbReference>
<keyword evidence="1" id="KW-1133">Transmembrane helix</keyword>
<feature type="transmembrane region" description="Helical" evidence="1">
    <location>
        <begin position="296"/>
        <end position="321"/>
    </location>
</feature>
<keyword evidence="3" id="KW-1185">Reference proteome</keyword>
<dbReference type="AlphaFoldDB" id="B4W224"/>
<dbReference type="Pfam" id="PF09852">
    <property type="entry name" value="DUF2079"/>
    <property type="match status" value="1"/>
</dbReference>
<keyword evidence="1" id="KW-0812">Transmembrane</keyword>
<dbReference type="STRING" id="118168.MC7420_2331"/>
<organism evidence="2 3">
    <name type="scientific">Coleofasciculus chthonoplastes PCC 7420</name>
    <dbReference type="NCBI Taxonomy" id="118168"/>
    <lineage>
        <taxon>Bacteria</taxon>
        <taxon>Bacillati</taxon>
        <taxon>Cyanobacteriota</taxon>
        <taxon>Cyanophyceae</taxon>
        <taxon>Coleofasciculales</taxon>
        <taxon>Coleofasciculaceae</taxon>
        <taxon>Coleofasciculus</taxon>
    </lineage>
</organism>